<dbReference type="EMBL" id="CP064750">
    <property type="protein sequence ID" value="QPC67901.1"/>
    <property type="molecule type" value="Genomic_DNA"/>
</dbReference>
<gene>
    <name evidence="2" type="ORF">HYE67_010132</name>
</gene>
<reference evidence="2" key="1">
    <citation type="submission" date="2020-11" db="EMBL/GenBank/DDBJ databases">
        <title>The chromosome-scale genome resource for two endophytic Fusarium species: F. culmorum and F. pseudograminearum.</title>
        <authorList>
            <person name="Yuan Z."/>
        </authorList>
    </citation>
    <scope>NUCLEOTIDE SEQUENCE</scope>
    <source>
        <strain evidence="2">Class2-1B</strain>
    </source>
</reference>
<name>A0A7S8HZX9_FUSCU</name>
<feature type="region of interest" description="Disordered" evidence="1">
    <location>
        <begin position="247"/>
        <end position="282"/>
    </location>
</feature>
<accession>A0A7S8HZX9</accession>
<feature type="compositionally biased region" description="Acidic residues" evidence="1">
    <location>
        <begin position="261"/>
        <end position="270"/>
    </location>
</feature>
<proteinExistence type="predicted"/>
<dbReference type="Proteomes" id="UP000663297">
    <property type="component" value="Chromosome 4"/>
</dbReference>
<evidence type="ECO:0000256" key="1">
    <source>
        <dbReference type="SAM" id="MobiDB-lite"/>
    </source>
</evidence>
<sequence length="303" mass="32432">MPTATEFWGFNAHNLGPLTTTFTAPSSCATGTDHHVFVNASEPIRIFGVPTCGPMTFGDCIPSASLWESIHEQTTEFVQGQYAYFSPGLACPSGWSTVGTLAHGGDGDDKASASGTLESPDWDEFMNPSYLHPTEFWLGLLEPSETLAYCCPSDYRADAFGQCVSTIGPTESYTYSEMCLTFNRDKMLPVSTWDGTTLTDNRLASFASATDEPMTTLDDLFLTGTAVDGYLVIATYVPAVQLVYKESDKEDSKDEDKEGDDKDEEDDNDSGDGNSASATTPRSGVVSVLGITLGLLAGAGMLL</sequence>
<evidence type="ECO:0000313" key="2">
    <source>
        <dbReference type="EMBL" id="QPC67901.1"/>
    </source>
</evidence>
<feature type="compositionally biased region" description="Basic and acidic residues" evidence="1">
    <location>
        <begin position="247"/>
        <end position="260"/>
    </location>
</feature>
<dbReference type="AlphaFoldDB" id="A0A7S8HZX9"/>
<evidence type="ECO:0000313" key="3">
    <source>
        <dbReference type="Proteomes" id="UP000663297"/>
    </source>
</evidence>
<protein>
    <submittedName>
        <fullName evidence="2">Uncharacterized protein</fullName>
    </submittedName>
</protein>
<organism evidence="2 3">
    <name type="scientific">Fusarium culmorum</name>
    <dbReference type="NCBI Taxonomy" id="5516"/>
    <lineage>
        <taxon>Eukaryota</taxon>
        <taxon>Fungi</taxon>
        <taxon>Dikarya</taxon>
        <taxon>Ascomycota</taxon>
        <taxon>Pezizomycotina</taxon>
        <taxon>Sordariomycetes</taxon>
        <taxon>Hypocreomycetidae</taxon>
        <taxon>Hypocreales</taxon>
        <taxon>Nectriaceae</taxon>
        <taxon>Fusarium</taxon>
    </lineage>
</organism>